<dbReference type="Gene3D" id="3.40.50.300">
    <property type="entry name" value="P-loop containing nucleotide triphosphate hydrolases"/>
    <property type="match status" value="2"/>
</dbReference>
<evidence type="ECO:0000256" key="7">
    <source>
        <dbReference type="ARBA" id="ARBA00022845"/>
    </source>
</evidence>
<dbReference type="Proteomes" id="UP001163266">
    <property type="component" value="Chromosome"/>
</dbReference>
<evidence type="ECO:0000256" key="1">
    <source>
        <dbReference type="ARBA" id="ARBA00005868"/>
    </source>
</evidence>
<evidence type="ECO:0000256" key="5">
    <source>
        <dbReference type="ARBA" id="ARBA00022741"/>
    </source>
</evidence>
<dbReference type="NCBIfam" id="NF008775">
    <property type="entry name" value="PRK11819.1"/>
    <property type="match status" value="1"/>
</dbReference>
<dbReference type="SUPFAM" id="SSF52540">
    <property type="entry name" value="P-loop containing nucleoside triphosphate hydrolases"/>
    <property type="match status" value="2"/>
</dbReference>
<accession>A0ABY6MVP7</accession>
<dbReference type="NCBIfam" id="TIGR03719">
    <property type="entry name" value="ABC_ABC_ChvD"/>
    <property type="match status" value="1"/>
</dbReference>
<gene>
    <name evidence="8 10" type="primary">ettA</name>
    <name evidence="10" type="ORF">OMP39_05775</name>
</gene>
<dbReference type="Pfam" id="PF00005">
    <property type="entry name" value="ABC_tran"/>
    <property type="match status" value="2"/>
</dbReference>
<dbReference type="PANTHER" id="PTHR43858:SF1">
    <property type="entry name" value="ABC TRANSPORTER-RELATED PROTEIN"/>
    <property type="match status" value="1"/>
</dbReference>
<comment type="similarity">
    <text evidence="1 8">Belongs to the ABC transporter superfamily. ABCF family. Translational throttle EttA subfamily.</text>
</comment>
<dbReference type="SMART" id="SM00382">
    <property type="entry name" value="AAA"/>
    <property type="match status" value="2"/>
</dbReference>
<evidence type="ECO:0000259" key="9">
    <source>
        <dbReference type="PROSITE" id="PS50893"/>
    </source>
</evidence>
<evidence type="ECO:0000256" key="6">
    <source>
        <dbReference type="ARBA" id="ARBA00022840"/>
    </source>
</evidence>
<keyword evidence="7 8" id="KW-0810">Translation regulation</keyword>
<protein>
    <recommendedName>
        <fullName evidence="8">Energy-dependent translational throttle protein EttA</fullName>
        <ecNumber evidence="8">3.6.1.-</ecNumber>
    </recommendedName>
    <alternativeName>
        <fullName evidence="8">Translational regulatory factor EttA</fullName>
    </alternativeName>
</protein>
<reference evidence="10" key="1">
    <citation type="submission" date="2022-10" db="EMBL/GenBank/DDBJ databases">
        <title>Complete genome sequence of Schlegelella aquatica LMG 23380.</title>
        <authorList>
            <person name="Musilova J."/>
            <person name="Kourilova X."/>
            <person name="Bezdicek M."/>
            <person name="Hermankova K."/>
            <person name="Obruca S."/>
            <person name="Sedlar K."/>
        </authorList>
    </citation>
    <scope>NUCLEOTIDE SEQUENCE</scope>
    <source>
        <strain evidence="10">LMG 23380</strain>
    </source>
</reference>
<feature type="region of interest" description="PtIM" evidence="8">
    <location>
        <begin position="242"/>
        <end position="322"/>
    </location>
</feature>
<keyword evidence="2" id="KW-1003">Cell membrane</keyword>
<keyword evidence="5 8" id="KW-0547">Nucleotide-binding</keyword>
<dbReference type="EC" id="3.6.1.-" evidence="8"/>
<dbReference type="InterPro" id="IPR003439">
    <property type="entry name" value="ABC_transporter-like_ATP-bd"/>
</dbReference>
<keyword evidence="8" id="KW-0677">Repeat</keyword>
<name>A0ABY6MVP7_9BURK</name>
<comment type="subcellular location">
    <subcellularLocation>
        <location evidence="8">Cytoplasm</location>
    </subcellularLocation>
    <text evidence="8">Associates with ribosomes and polysomes.</text>
</comment>
<dbReference type="Pfam" id="PF12848">
    <property type="entry name" value="ABC_tran_Xtn"/>
    <property type="match status" value="1"/>
</dbReference>
<keyword evidence="8" id="KW-0648">Protein biosynthesis</keyword>
<feature type="domain" description="ABC transporter" evidence="9">
    <location>
        <begin position="6"/>
        <end position="259"/>
    </location>
</feature>
<dbReference type="PROSITE" id="PS50893">
    <property type="entry name" value="ABC_TRANSPORTER_2"/>
    <property type="match status" value="2"/>
</dbReference>
<dbReference type="InterPro" id="IPR017871">
    <property type="entry name" value="ABC_transporter-like_CS"/>
</dbReference>
<evidence type="ECO:0000313" key="10">
    <source>
        <dbReference type="EMBL" id="UZD56084.1"/>
    </source>
</evidence>
<sequence>MAQYVFTMNRVGKIVPPKRQILKDISLSFFPGAKIGVLGLNGAGKSTLLKIMAGIDKDIEGEAVPMPGIKIGYLPQEPELNPEQTVRQAVEEGIGGVLAAKKRLDEVYAAYAEPDADFDKLAAEQAELEAIIAAAGSENTDLQLELAADALRLPPWDALIKNLSGGEKRRVALCRLLLSQPDMLLLDEPTNHLDAESVDWLEQFLQRFPGTVVAVTHDRYFLDNAAEWILELDRGHGIPWKGNYSSWLEQKEKRLEQEQKAEDARIKAMKKELEWVRQNPKGRQAKSKARLARFEELSDVEYQKRNETNEIFIPVAERLGNEVIEFKNVTKSFGDRVLIDDLSFKVPPGAIVGIIGPNGAGKSTLFKLITGKEQPDSGEVVIGPTVKISAVDQTRESLEGDKTVWEDVSGGLDNLVVGKFVMPSRAYLGRFNFKGNDQQKLVKNLSGGERGRLHLAKMLATGGNVLLLDEPSNDLDVETLRALEEALLEFAGSVLVISHDRWFLDRIATHILAAEGDSKWFFFHGNYQEYEADKKKRLGEEGARPHRLRFKPITR</sequence>
<feature type="binding site" evidence="8">
    <location>
        <begin position="39"/>
        <end position="46"/>
    </location>
    <ligand>
        <name>ATP</name>
        <dbReference type="ChEBI" id="CHEBI:30616"/>
        <label>1</label>
    </ligand>
</feature>
<feature type="region of interest" description="Arm" evidence="8">
    <location>
        <begin position="95"/>
        <end position="139"/>
    </location>
</feature>
<dbReference type="PROSITE" id="PS00211">
    <property type="entry name" value="ABC_TRANSPORTER_1"/>
    <property type="match status" value="1"/>
</dbReference>
<keyword evidence="8" id="KW-0378">Hydrolase</keyword>
<proteinExistence type="inferred from homology"/>
<keyword evidence="11" id="KW-1185">Reference proteome</keyword>
<evidence type="ECO:0000256" key="4">
    <source>
        <dbReference type="ARBA" id="ARBA00022730"/>
    </source>
</evidence>
<dbReference type="RefSeq" id="WP_264893891.1">
    <property type="nucleotide sequence ID" value="NZ_CP110257.1"/>
</dbReference>
<evidence type="ECO:0000313" key="11">
    <source>
        <dbReference type="Proteomes" id="UP001163266"/>
    </source>
</evidence>
<evidence type="ECO:0000256" key="8">
    <source>
        <dbReference type="HAMAP-Rule" id="MF_00847"/>
    </source>
</evidence>
<comment type="function">
    <text evidence="8">A translation factor that gates the progression of the 70S ribosomal initiation complex (IC, containing tRNA(fMet) in the P-site) into the translation elongation cycle by using a mechanism sensitive to the ATP/ADP ratio. Binds to the 70S ribosome E-site where it modulates the state of the translating ribosome during subunit translocation. ATP hydrolysis probably frees it from the ribosome, which can enter the elongation phase.</text>
</comment>
<keyword evidence="6 8" id="KW-0067">ATP-binding</keyword>
<comment type="domain">
    <text evidence="8">The arm domain is inserted in the first ABC transporter domain. Probably contacts ribosomal protein L1.</text>
</comment>
<keyword evidence="8" id="KW-0963">Cytoplasm</keyword>
<dbReference type="InterPro" id="IPR022374">
    <property type="entry name" value="EttA"/>
</dbReference>
<keyword evidence="8" id="KW-0694">RNA-binding</keyword>
<dbReference type="EMBL" id="CP110257">
    <property type="protein sequence ID" value="UZD56084.1"/>
    <property type="molecule type" value="Genomic_DNA"/>
</dbReference>
<evidence type="ECO:0000256" key="3">
    <source>
        <dbReference type="ARBA" id="ARBA00022555"/>
    </source>
</evidence>
<comment type="subunit">
    <text evidence="8">Monomer. Probably contacts ribosomal proteins L1, L5, L33 and S7, the 16S and 23S rRNA and the P-site containing tRNA(fMet).</text>
</comment>
<comment type="catalytic activity">
    <reaction evidence="8">
        <text>ATP + H2O = ADP + phosphate + H(+)</text>
        <dbReference type="Rhea" id="RHEA:13065"/>
        <dbReference type="ChEBI" id="CHEBI:15377"/>
        <dbReference type="ChEBI" id="CHEBI:15378"/>
        <dbReference type="ChEBI" id="CHEBI:30616"/>
        <dbReference type="ChEBI" id="CHEBI:43474"/>
        <dbReference type="ChEBI" id="CHEBI:456216"/>
    </reaction>
</comment>
<dbReference type="InterPro" id="IPR003593">
    <property type="entry name" value="AAA+_ATPase"/>
</dbReference>
<dbReference type="InterPro" id="IPR032781">
    <property type="entry name" value="ABC_tran_Xtn"/>
</dbReference>
<evidence type="ECO:0000256" key="2">
    <source>
        <dbReference type="ARBA" id="ARBA00022475"/>
    </source>
</evidence>
<keyword evidence="4 8" id="KW-0699">rRNA-binding</keyword>
<keyword evidence="3 8" id="KW-0820">tRNA-binding</keyword>
<dbReference type="CDD" id="cd03221">
    <property type="entry name" value="ABCF_EF-3"/>
    <property type="match status" value="2"/>
</dbReference>
<organism evidence="10 11">
    <name type="scientific">Caldimonas aquatica</name>
    <dbReference type="NCBI Taxonomy" id="376175"/>
    <lineage>
        <taxon>Bacteria</taxon>
        <taxon>Pseudomonadati</taxon>
        <taxon>Pseudomonadota</taxon>
        <taxon>Betaproteobacteria</taxon>
        <taxon>Burkholderiales</taxon>
        <taxon>Sphaerotilaceae</taxon>
        <taxon>Caldimonas</taxon>
    </lineage>
</organism>
<dbReference type="InterPro" id="IPR027417">
    <property type="entry name" value="P-loop_NTPase"/>
</dbReference>
<dbReference type="PANTHER" id="PTHR43858">
    <property type="entry name" value="ENERGY-DEPENDENT TRANSLATIONAL THROTTLE PROTEIN ETTA"/>
    <property type="match status" value="1"/>
</dbReference>
<feature type="domain" description="ABC transporter" evidence="9">
    <location>
        <begin position="324"/>
        <end position="550"/>
    </location>
</feature>
<dbReference type="HAMAP" id="MF_00847">
    <property type="entry name" value="EttA"/>
    <property type="match status" value="1"/>
</dbReference>
<keyword evidence="2" id="KW-0472">Membrane</keyword>
<comment type="domain">
    <text evidence="8">The P-site tRNA interaction motif (PtIM domain) probably interacts with the P-site tRNA(fMet) as well as the 23S rRNA.</text>
</comment>
<feature type="binding site" evidence="8">
    <location>
        <begin position="356"/>
        <end position="363"/>
    </location>
    <ligand>
        <name>ATP</name>
        <dbReference type="ChEBI" id="CHEBI:30616"/>
        <label>2</label>
    </ligand>
</feature>